<keyword evidence="2" id="KW-1185">Reference proteome</keyword>
<organism evidence="1 2">
    <name type="scientific">Boeremia exigua</name>
    <dbReference type="NCBI Taxonomy" id="749465"/>
    <lineage>
        <taxon>Eukaryota</taxon>
        <taxon>Fungi</taxon>
        <taxon>Dikarya</taxon>
        <taxon>Ascomycota</taxon>
        <taxon>Pezizomycotina</taxon>
        <taxon>Dothideomycetes</taxon>
        <taxon>Pleosporomycetidae</taxon>
        <taxon>Pleosporales</taxon>
        <taxon>Pleosporineae</taxon>
        <taxon>Didymellaceae</taxon>
        <taxon>Boeremia</taxon>
    </lineage>
</organism>
<name>A0ACC2IH71_9PLEO</name>
<proteinExistence type="predicted"/>
<reference evidence="1" key="1">
    <citation type="submission" date="2022-11" db="EMBL/GenBank/DDBJ databases">
        <title>Genome Sequence of Boeremia exigua.</title>
        <authorList>
            <person name="Buettner E."/>
        </authorList>
    </citation>
    <scope>NUCLEOTIDE SEQUENCE</scope>
    <source>
        <strain evidence="1">CU02</strain>
    </source>
</reference>
<sequence length="886" mass="99851">MLTDKHAARESRRTLRLVKVAEDHHTDATRDFIALSGAGKRKRGSDSDSEDVDDAPDLDYRGIAEKPHSDTPDDADTYYESGTEAAAASSEVTQKNSRLIRETRDDPANMQAWLDLVAHQEPLMKLDRAISDLSASDRQHLADVRISTYEEALRKVGADESSQIELQTGLLQEAQRHWDDAKLVTRWQDVLKKHPHSVKVWFRYLDFVQSTFSKFKYDDCRTIFTKALEALQRTPTETTAAARLHLFVRLTTMIQQAGYQELALASWQAVLEFNLLAPHNLAADKAQQFEEFWESEAPRIGEDHCKGWRHTSIADAVPPACSIVLDTSDSNSSLTAFRRRELDCIRKLRYPGRSTDDVGEDDPFHTVFFSDVKDLLVGFSDAPTALQFDAFLCFCGLPAPVGHGSGPWRDDPYLQTRMVRSETASTADSENLHFKEALTRYSQTAFPRFQMTRDLLVQQTFSLDSSRLSADFVRNTLKLLAANVSDSDLVGEYLLAFESRHFPSDVTKSAKRLLKTNPSSIRLYNMYGVAEGYLGNSTKADQIHAAALNIGSASPDRLELLHAYICQALSGARQEEALRRLLHFHGKLAPTEPDTHAFEIARAAIQVSLEENLLSQNYASAIIVASHLALLTYLSSNCNVTAALEVHSNLTVWFGSHKLSTSPYAEMHAQDVARLLSYHVTHASIVKPAILRTALEPLIAAFPDNTILLSTYAANEARFSIDDRLRGNMHRILHSSPTLTAATWAFAIHHETLKGEAAGSTSHSIRALYKRATALDASAAHCPALWDMYMHFELAQFRSEQTHRPNKRPRRDGKKSKWETRVDEARDRVKQTFYEGLRMLPWCKDFVMLGLVDASEVFSDEELWRLYRLMSEKELRVYTELDDSGR</sequence>
<dbReference type="Proteomes" id="UP001153331">
    <property type="component" value="Unassembled WGS sequence"/>
</dbReference>
<evidence type="ECO:0000313" key="1">
    <source>
        <dbReference type="EMBL" id="KAJ8114503.1"/>
    </source>
</evidence>
<comment type="caution">
    <text evidence="1">The sequence shown here is derived from an EMBL/GenBank/DDBJ whole genome shotgun (WGS) entry which is preliminary data.</text>
</comment>
<evidence type="ECO:0000313" key="2">
    <source>
        <dbReference type="Proteomes" id="UP001153331"/>
    </source>
</evidence>
<gene>
    <name evidence="1" type="ORF">OPT61_g3629</name>
</gene>
<accession>A0ACC2IH71</accession>
<dbReference type="EMBL" id="JAPHNI010000190">
    <property type="protein sequence ID" value="KAJ8114503.1"/>
    <property type="molecule type" value="Genomic_DNA"/>
</dbReference>
<protein>
    <submittedName>
        <fullName evidence="1">Uncharacterized protein</fullName>
    </submittedName>
</protein>